<organism evidence="1 2">
    <name type="scientific">Saccharomyces kudriavzevii (strain ATCC MYA-4449 / AS 2.2408 / CBS 8840 / NBRC 1802 / NCYC 2889)</name>
    <name type="common">Yeast</name>
    <dbReference type="NCBI Taxonomy" id="226230"/>
    <lineage>
        <taxon>Eukaryota</taxon>
        <taxon>Fungi</taxon>
        <taxon>Dikarya</taxon>
        <taxon>Ascomycota</taxon>
        <taxon>Saccharomycotina</taxon>
        <taxon>Saccharomycetes</taxon>
        <taxon>Saccharomycetales</taxon>
        <taxon>Saccharomycetaceae</taxon>
        <taxon>Saccharomyces</taxon>
    </lineage>
</organism>
<name>A0AA35J400_SACK1</name>
<dbReference type="OrthoDB" id="10293472at2759"/>
<dbReference type="EMBL" id="OX365906">
    <property type="protein sequence ID" value="CAI4045315.1"/>
    <property type="molecule type" value="Genomic_DNA"/>
</dbReference>
<gene>
    <name evidence="1" type="primary">SKDI11G2810</name>
    <name evidence="1" type="ORF">SKDI_11G2810</name>
</gene>
<evidence type="ECO:0000313" key="1">
    <source>
        <dbReference type="EMBL" id="CAI4045315.1"/>
    </source>
</evidence>
<proteinExistence type="predicted"/>
<evidence type="ECO:0000313" key="2">
    <source>
        <dbReference type="Proteomes" id="UP001162087"/>
    </source>
</evidence>
<protein>
    <submittedName>
        <fullName evidence="1">Uncharacterized protein</fullName>
    </submittedName>
</protein>
<keyword evidence="2" id="KW-1185">Reference proteome</keyword>
<sequence>MSPSNSLKSLYNPTHVLVSNDTRNFFSCKKWHRCFSGRQSHRRRSQGTLSDHSLTWTAHPLLPFSYIWKDHF</sequence>
<accession>A0AA35J400</accession>
<reference evidence="1" key="1">
    <citation type="submission" date="2022-10" db="EMBL/GenBank/DDBJ databases">
        <authorList>
            <person name="Byrne P K."/>
        </authorList>
    </citation>
    <scope>NUCLEOTIDE SEQUENCE</scope>
    <source>
        <strain evidence="1">IFO1802</strain>
    </source>
</reference>
<dbReference type="Proteomes" id="UP001162087">
    <property type="component" value="Chromosome 11"/>
</dbReference>